<dbReference type="InterPro" id="IPR050121">
    <property type="entry name" value="Cytochrome_P450_monoxygenase"/>
</dbReference>
<dbReference type="InterPro" id="IPR001128">
    <property type="entry name" value="Cyt_P450"/>
</dbReference>
<keyword evidence="7 9" id="KW-0503">Monooxygenase</keyword>
<dbReference type="Pfam" id="PF00067">
    <property type="entry name" value="p450"/>
    <property type="match status" value="1"/>
</dbReference>
<keyword evidence="4 8" id="KW-0479">Metal-binding</keyword>
<evidence type="ECO:0000256" key="2">
    <source>
        <dbReference type="ARBA" id="ARBA00010617"/>
    </source>
</evidence>
<keyword evidence="11" id="KW-1185">Reference proteome</keyword>
<accession>A0A0M8P0C0</accession>
<reference evidence="10 11" key="1">
    <citation type="submission" date="2015-08" db="EMBL/GenBank/DDBJ databases">
        <title>Genome sequencing of Penicillium nordicum.</title>
        <authorList>
            <person name="Nguyen H.D."/>
            <person name="Seifert K.A."/>
        </authorList>
    </citation>
    <scope>NUCLEOTIDE SEQUENCE [LARGE SCALE GENOMIC DNA]</scope>
    <source>
        <strain evidence="10 11">DAOMC 185683</strain>
    </source>
</reference>
<dbReference type="GO" id="GO:0005506">
    <property type="term" value="F:iron ion binding"/>
    <property type="evidence" value="ECO:0007669"/>
    <property type="project" value="InterPro"/>
</dbReference>
<dbReference type="PRINTS" id="PR00463">
    <property type="entry name" value="EP450I"/>
</dbReference>
<dbReference type="GO" id="GO:0004497">
    <property type="term" value="F:monooxygenase activity"/>
    <property type="evidence" value="ECO:0007669"/>
    <property type="project" value="UniProtKB-KW"/>
</dbReference>
<dbReference type="OrthoDB" id="1470350at2759"/>
<gene>
    <name evidence="10" type="ORF">ACN38_g6564</name>
</gene>
<dbReference type="EMBL" id="LHQQ01000103">
    <property type="protein sequence ID" value="KOS42538.1"/>
    <property type="molecule type" value="Genomic_DNA"/>
</dbReference>
<evidence type="ECO:0000313" key="10">
    <source>
        <dbReference type="EMBL" id="KOS42538.1"/>
    </source>
</evidence>
<keyword evidence="5 9" id="KW-0560">Oxidoreductase</keyword>
<dbReference type="GO" id="GO:0020037">
    <property type="term" value="F:heme binding"/>
    <property type="evidence" value="ECO:0007669"/>
    <property type="project" value="InterPro"/>
</dbReference>
<dbReference type="InterPro" id="IPR017972">
    <property type="entry name" value="Cyt_P450_CS"/>
</dbReference>
<dbReference type="STRING" id="229535.A0A0M8P0C0"/>
<comment type="similarity">
    <text evidence="2 9">Belongs to the cytochrome P450 family.</text>
</comment>
<dbReference type="PANTHER" id="PTHR24305">
    <property type="entry name" value="CYTOCHROME P450"/>
    <property type="match status" value="1"/>
</dbReference>
<evidence type="ECO:0000256" key="4">
    <source>
        <dbReference type="ARBA" id="ARBA00022723"/>
    </source>
</evidence>
<feature type="binding site" description="axial binding residue" evidence="8">
    <location>
        <position position="496"/>
    </location>
    <ligand>
        <name>heme</name>
        <dbReference type="ChEBI" id="CHEBI:30413"/>
    </ligand>
    <ligandPart>
        <name>Fe</name>
        <dbReference type="ChEBI" id="CHEBI:18248"/>
    </ligandPart>
</feature>
<evidence type="ECO:0000256" key="7">
    <source>
        <dbReference type="ARBA" id="ARBA00023033"/>
    </source>
</evidence>
<proteinExistence type="inferred from homology"/>
<name>A0A0M8P0C0_9EURO</name>
<protein>
    <recommendedName>
        <fullName evidence="12">Cytochrome P450</fullName>
    </recommendedName>
</protein>
<evidence type="ECO:0000256" key="8">
    <source>
        <dbReference type="PIRSR" id="PIRSR602401-1"/>
    </source>
</evidence>
<evidence type="ECO:0000256" key="9">
    <source>
        <dbReference type="RuleBase" id="RU000461"/>
    </source>
</evidence>
<comment type="cofactor">
    <cofactor evidence="1 8">
        <name>heme</name>
        <dbReference type="ChEBI" id="CHEBI:30413"/>
    </cofactor>
</comment>
<keyword evidence="3 8" id="KW-0349">Heme</keyword>
<dbReference type="PRINTS" id="PR00385">
    <property type="entry name" value="P450"/>
</dbReference>
<dbReference type="PROSITE" id="PS00086">
    <property type="entry name" value="CYTOCHROME_P450"/>
    <property type="match status" value="1"/>
</dbReference>
<dbReference type="FunFam" id="1.10.630.10:FF:000047">
    <property type="entry name" value="Cytochrome P450 monooxygenase"/>
    <property type="match status" value="1"/>
</dbReference>
<dbReference type="Proteomes" id="UP000037696">
    <property type="component" value="Unassembled WGS sequence"/>
</dbReference>
<evidence type="ECO:0000256" key="5">
    <source>
        <dbReference type="ARBA" id="ARBA00023002"/>
    </source>
</evidence>
<keyword evidence="6 8" id="KW-0408">Iron</keyword>
<comment type="caution">
    <text evidence="10">The sequence shown here is derived from an EMBL/GenBank/DDBJ whole genome shotgun (WGS) entry which is preliminary data.</text>
</comment>
<dbReference type="InterPro" id="IPR036396">
    <property type="entry name" value="Cyt_P450_sf"/>
</dbReference>
<dbReference type="SUPFAM" id="SSF48264">
    <property type="entry name" value="Cytochrome P450"/>
    <property type="match status" value="1"/>
</dbReference>
<dbReference type="Gene3D" id="1.10.630.10">
    <property type="entry name" value="Cytochrome P450"/>
    <property type="match status" value="1"/>
</dbReference>
<dbReference type="AlphaFoldDB" id="A0A0M8P0C0"/>
<evidence type="ECO:0000256" key="1">
    <source>
        <dbReference type="ARBA" id="ARBA00001971"/>
    </source>
</evidence>
<dbReference type="PANTHER" id="PTHR24305:SF210">
    <property type="entry name" value="CYTOCHROME P450 MONOOXYGENASE ASQL-RELATED"/>
    <property type="match status" value="1"/>
</dbReference>
<evidence type="ECO:0000256" key="6">
    <source>
        <dbReference type="ARBA" id="ARBA00023004"/>
    </source>
</evidence>
<sequence length="551" mass="63164">MPLSQTSLSKRIDEITPRLLRHGTKTLHPLHSYRVHTISELAEQVVSQSYLWIATVSTLFLIYTTCHIFYNLVFSPLRSYPGPKLWAISSIPSGISILRGRSHIDMLSMHNKFGPVLRIGPNELSFNSPQAFQDIYGFRPGKPQLAKDPKLYASKLNGVRDSIAGYLDNESHTRQRRLLSHAFSDKCLREQEGVIVPFVDLLVSRLRERAQMNKNDKSEEDIKSWFNFVTFDITGDLMFAETFGCLENSKLHPWISLIFATLKGITFLTVVNQFSLLRKMQDICLPEYLRGQMMKHFNLSAQKADRRLEKGTTRPDFMSSILKHGLCDEEEQFIEDQPIMSRAEIHANSVFITIAGSETTASLLSGCVYYLCKNPQAMVDLCKEVRSAFSQDRDITSTKCLRLKYLNAVIEESLRLYPPLVTNLPRIIPKGGDVVDGHILPEYITVSTHHYASYHAVANFAFPEEFIPERWLGSDPRFINDKRDVVQPFSLGPRNCLGKNLAYLEMRLILSKLLYNFDIHICKESENWIDQDVYTIWNKPALMVELEDRMA</sequence>
<dbReference type="GO" id="GO:0016705">
    <property type="term" value="F:oxidoreductase activity, acting on paired donors, with incorporation or reduction of molecular oxygen"/>
    <property type="evidence" value="ECO:0007669"/>
    <property type="project" value="InterPro"/>
</dbReference>
<organism evidence="10 11">
    <name type="scientific">Penicillium nordicum</name>
    <dbReference type="NCBI Taxonomy" id="229535"/>
    <lineage>
        <taxon>Eukaryota</taxon>
        <taxon>Fungi</taxon>
        <taxon>Dikarya</taxon>
        <taxon>Ascomycota</taxon>
        <taxon>Pezizomycotina</taxon>
        <taxon>Eurotiomycetes</taxon>
        <taxon>Eurotiomycetidae</taxon>
        <taxon>Eurotiales</taxon>
        <taxon>Aspergillaceae</taxon>
        <taxon>Penicillium</taxon>
    </lineage>
</organism>
<dbReference type="GO" id="GO:0043386">
    <property type="term" value="P:mycotoxin biosynthetic process"/>
    <property type="evidence" value="ECO:0007669"/>
    <property type="project" value="UniProtKB-ARBA"/>
</dbReference>
<evidence type="ECO:0000313" key="11">
    <source>
        <dbReference type="Proteomes" id="UP000037696"/>
    </source>
</evidence>
<evidence type="ECO:0000256" key="3">
    <source>
        <dbReference type="ARBA" id="ARBA00022617"/>
    </source>
</evidence>
<dbReference type="CDD" id="cd11058">
    <property type="entry name" value="CYP60B-like"/>
    <property type="match status" value="1"/>
</dbReference>
<dbReference type="InterPro" id="IPR002401">
    <property type="entry name" value="Cyt_P450_E_grp-I"/>
</dbReference>
<evidence type="ECO:0008006" key="12">
    <source>
        <dbReference type="Google" id="ProtNLM"/>
    </source>
</evidence>